<accession>A0A0D8L5B0</accession>
<evidence type="ECO:0000313" key="1">
    <source>
        <dbReference type="EMBL" id="KJF76043.1"/>
    </source>
</evidence>
<evidence type="ECO:0008006" key="3">
    <source>
        <dbReference type="Google" id="ProtNLM"/>
    </source>
</evidence>
<sequence>AALVEQSAAAAASLEEQAGRLTQAVSVFHIQGRELKGGTKTSIMAPLQRPALKKSADNADDDWETF</sequence>
<proteinExistence type="predicted"/>
<dbReference type="AlphaFoldDB" id="A0A0D8L5B0"/>
<organism evidence="1 2">
    <name type="scientific">Morganella morganii</name>
    <name type="common">Proteus morganii</name>
    <dbReference type="NCBI Taxonomy" id="582"/>
    <lineage>
        <taxon>Bacteria</taxon>
        <taxon>Pseudomonadati</taxon>
        <taxon>Pseudomonadota</taxon>
        <taxon>Gammaproteobacteria</taxon>
        <taxon>Enterobacterales</taxon>
        <taxon>Morganellaceae</taxon>
        <taxon>Morganella</taxon>
    </lineage>
</organism>
<protein>
    <recommendedName>
        <fullName evidence="3">Methyl-accepting chemotaxis protein</fullName>
    </recommendedName>
</protein>
<comment type="caution">
    <text evidence="1">The sequence shown here is derived from an EMBL/GenBank/DDBJ whole genome shotgun (WGS) entry which is preliminary data.</text>
</comment>
<name>A0A0D8L5B0_MORMO</name>
<gene>
    <name evidence="1" type="ORF">UA45_20650</name>
</gene>
<reference evidence="1 2" key="1">
    <citation type="submission" date="2015-02" db="EMBL/GenBank/DDBJ databases">
        <title>Whole genome shotgun sequencing of cultured foodborne pathogen.</title>
        <authorList>
            <person name="Timme R."/>
            <person name="Allard M.W."/>
            <person name="Strain E."/>
            <person name="Evans P.S."/>
            <person name="Brown E."/>
        </authorList>
    </citation>
    <scope>NUCLEOTIDE SEQUENCE [LARGE SCALE GENOMIC DNA]</scope>
    <source>
        <strain evidence="1 2">GCSL-TSO-24</strain>
    </source>
</reference>
<dbReference type="PATRIC" id="fig|582.24.peg.6577"/>
<dbReference type="EMBL" id="JZSH01000432">
    <property type="protein sequence ID" value="KJF76043.1"/>
    <property type="molecule type" value="Genomic_DNA"/>
</dbReference>
<evidence type="ECO:0000313" key="2">
    <source>
        <dbReference type="Proteomes" id="UP000032582"/>
    </source>
</evidence>
<feature type="non-terminal residue" evidence="1">
    <location>
        <position position="1"/>
    </location>
</feature>
<dbReference type="Proteomes" id="UP000032582">
    <property type="component" value="Unassembled WGS sequence"/>
</dbReference>